<evidence type="ECO:0000313" key="2">
    <source>
        <dbReference type="Proteomes" id="UP000580839"/>
    </source>
</evidence>
<dbReference type="Proteomes" id="UP000580839">
    <property type="component" value="Unassembled WGS sequence"/>
</dbReference>
<sequence length="296" mass="31960">MKLLSDFDGVWTHPREEARVQGEKLEGALVGWGASQGVSEVGEWLARARVEVLERPLEFGWVSEGRISAFAGEDPFVTHGSLLHYIGVRAASDPIAGLLERAILAHGHASLDAFGGATHHEGVRAVEAQRGPAILADSAAAGRSMLASGIEVDVVSNSTPEKLARWFGHAALPYRVHPDRAAGALALRGGARKFVLANRAPEWLELGAARIDVARPHYREVLQEIRPGAVVGDVFSLDLALPLALKRSEPGWQDVRLFWLIRDYSPAWLRAEVERHAGAEVEILEDGLAGVAARLA</sequence>
<dbReference type="AlphaFoldDB" id="A0A849SNK0"/>
<gene>
    <name evidence="1" type="ORF">HOP12_14660</name>
</gene>
<comment type="caution">
    <text evidence="1">The sequence shown here is derived from an EMBL/GenBank/DDBJ whole genome shotgun (WGS) entry which is preliminary data.</text>
</comment>
<evidence type="ECO:0000313" key="1">
    <source>
        <dbReference type="EMBL" id="NOT35383.1"/>
    </source>
</evidence>
<reference evidence="1 2" key="1">
    <citation type="submission" date="2020-04" db="EMBL/GenBank/DDBJ databases">
        <title>Metagenomic profiling of ammonia- and methane-oxidizing microorganisms in a Dutch drinking water treatment plant.</title>
        <authorList>
            <person name="Poghosyan L."/>
            <person name="Leucker S."/>
        </authorList>
    </citation>
    <scope>NUCLEOTIDE SEQUENCE [LARGE SCALE GENOMIC DNA]</scope>
    <source>
        <strain evidence="1">S-RSF-IL-03</strain>
    </source>
</reference>
<proteinExistence type="predicted"/>
<evidence type="ECO:0008006" key="3">
    <source>
        <dbReference type="Google" id="ProtNLM"/>
    </source>
</evidence>
<dbReference type="EMBL" id="JABFRW010000193">
    <property type="protein sequence ID" value="NOT35383.1"/>
    <property type="molecule type" value="Genomic_DNA"/>
</dbReference>
<organism evidence="1 2">
    <name type="scientific">Eiseniibacteriota bacterium</name>
    <dbReference type="NCBI Taxonomy" id="2212470"/>
    <lineage>
        <taxon>Bacteria</taxon>
        <taxon>Candidatus Eiseniibacteriota</taxon>
    </lineage>
</organism>
<accession>A0A849SNK0</accession>
<name>A0A849SNK0_UNCEI</name>
<protein>
    <recommendedName>
        <fullName evidence="3">HAD family hydrolase</fullName>
    </recommendedName>
</protein>
<feature type="non-terminal residue" evidence="1">
    <location>
        <position position="296"/>
    </location>
</feature>